<reference evidence="2" key="1">
    <citation type="submission" date="2022-03" db="EMBL/GenBank/DDBJ databases">
        <title>Streptomyces 7R015 and 7R016 isolated from Barleria lupulina in Thailand.</title>
        <authorList>
            <person name="Kanchanasin P."/>
            <person name="Phongsopitanun W."/>
            <person name="Tanasupawat S."/>
        </authorList>
    </citation>
    <scope>NUCLEOTIDE SEQUENCE</scope>
    <source>
        <strain evidence="2">7R016</strain>
    </source>
</reference>
<feature type="region of interest" description="Disordered" evidence="1">
    <location>
        <begin position="82"/>
        <end position="103"/>
    </location>
</feature>
<organism evidence="2 3">
    <name type="scientific">Streptomyces spinosisporus</name>
    <dbReference type="NCBI Taxonomy" id="2927582"/>
    <lineage>
        <taxon>Bacteria</taxon>
        <taxon>Bacillati</taxon>
        <taxon>Actinomycetota</taxon>
        <taxon>Actinomycetes</taxon>
        <taxon>Kitasatosporales</taxon>
        <taxon>Streptomycetaceae</taxon>
        <taxon>Streptomyces</taxon>
    </lineage>
</organism>
<evidence type="ECO:0000313" key="2">
    <source>
        <dbReference type="EMBL" id="MCI3242526.1"/>
    </source>
</evidence>
<dbReference type="Proteomes" id="UP001165270">
    <property type="component" value="Unassembled WGS sequence"/>
</dbReference>
<sequence length="202" mass="21445">MKRVRVIIGQVARAAGIAEGTIFRVFAGELLDAVMAEAMRHDHAVREISSISLDQPPADRLAEAADALGAYLGRMGTIAGALHESGHRRQRGEEGRRPPAGAREVSMAAIREALAELFAPSSCGSPANRPPRSSSACCSTARSSSARWRSTPPTWSPSSCTERSRRTAQGERAPRTAGRTVLGRDVPPCGAPPPTWPLSRTA</sequence>
<feature type="region of interest" description="Disordered" evidence="1">
    <location>
        <begin position="121"/>
        <end position="202"/>
    </location>
</feature>
<dbReference type="RefSeq" id="WP_242711020.1">
    <property type="nucleotide sequence ID" value="NZ_JALDAX010000008.1"/>
</dbReference>
<evidence type="ECO:0000313" key="3">
    <source>
        <dbReference type="Proteomes" id="UP001165270"/>
    </source>
</evidence>
<gene>
    <name evidence="2" type="ORF">MQN93_22635</name>
</gene>
<protein>
    <recommendedName>
        <fullName evidence="4">TetR family transcriptional regulator</fullName>
    </recommendedName>
</protein>
<evidence type="ECO:0008006" key="4">
    <source>
        <dbReference type="Google" id="ProtNLM"/>
    </source>
</evidence>
<keyword evidence="3" id="KW-1185">Reference proteome</keyword>
<dbReference type="EMBL" id="JALDAX010000008">
    <property type="protein sequence ID" value="MCI3242526.1"/>
    <property type="molecule type" value="Genomic_DNA"/>
</dbReference>
<feature type="compositionally biased region" description="Low complexity" evidence="1">
    <location>
        <begin position="125"/>
        <end position="159"/>
    </location>
</feature>
<feature type="compositionally biased region" description="Basic and acidic residues" evidence="1">
    <location>
        <begin position="162"/>
        <end position="174"/>
    </location>
</feature>
<evidence type="ECO:0000256" key="1">
    <source>
        <dbReference type="SAM" id="MobiDB-lite"/>
    </source>
</evidence>
<proteinExistence type="predicted"/>
<dbReference type="Gene3D" id="1.10.357.10">
    <property type="entry name" value="Tetracycline Repressor, domain 2"/>
    <property type="match status" value="1"/>
</dbReference>
<comment type="caution">
    <text evidence="2">The sequence shown here is derived from an EMBL/GenBank/DDBJ whole genome shotgun (WGS) entry which is preliminary data.</text>
</comment>
<name>A0ABS9XMI9_9ACTN</name>
<feature type="compositionally biased region" description="Basic and acidic residues" evidence="1">
    <location>
        <begin position="84"/>
        <end position="97"/>
    </location>
</feature>
<accession>A0ABS9XMI9</accession>